<dbReference type="AlphaFoldDB" id="A0AAN8F1Z2"/>
<evidence type="ECO:0000313" key="3">
    <source>
        <dbReference type="Proteomes" id="UP001316803"/>
    </source>
</evidence>
<accession>A0AAN8F1Z2</accession>
<dbReference type="EMBL" id="JAKLMC020000032">
    <property type="protein sequence ID" value="KAK5949826.1"/>
    <property type="molecule type" value="Genomic_DNA"/>
</dbReference>
<name>A0AAN8F1Z2_9EURO</name>
<keyword evidence="3" id="KW-1185">Reference proteome</keyword>
<dbReference type="PANTHER" id="PTHR28630">
    <property type="match status" value="1"/>
</dbReference>
<dbReference type="PANTHER" id="PTHR28630:SF3">
    <property type="entry name" value="PEROXIREDOXIN-LIKE 2C"/>
    <property type="match status" value="1"/>
</dbReference>
<gene>
    <name evidence="2" type="ORF">OHC33_009215</name>
</gene>
<comment type="caution">
    <text evidence="2">The sequence shown here is derived from an EMBL/GenBank/DDBJ whole genome shotgun (WGS) entry which is preliminary data.</text>
</comment>
<proteinExistence type="predicted"/>
<sequence>MSSDDSLESRVCSTGNEPPRLPTATHDNINLKAALRHQIYDSLGKKWRLGDVFAFQAQLQHNRSRQSSDNDIILLKDQPEAESSNANPRLLIIFIRHFFCGNCQEYLLRLAAHPSFSVKSLASRNLSLVIIGCGAPTIIPSYRALTGLPSTWQLYSDPSCELYRLLGMQRTYSLGDRGPRYIRRSLTGNALRSIAQGIRRIPEGDAHSAGGWDVNGGEFLFEISREGYTGMRKTPGSWNLTWCHRMRNSRDHTEIEDLMAAIGLADNPNSVPDLLSKPKLHARTQSSPRILEDDSLLNEKLDATPLNKRKSGLRRSVSTLWANRRSSLGRRLSFRVS</sequence>
<dbReference type="InterPro" id="IPR032801">
    <property type="entry name" value="PXL2A/B/C"/>
</dbReference>
<feature type="region of interest" description="Disordered" evidence="1">
    <location>
        <begin position="1"/>
        <end position="25"/>
    </location>
</feature>
<evidence type="ECO:0000256" key="1">
    <source>
        <dbReference type="SAM" id="MobiDB-lite"/>
    </source>
</evidence>
<evidence type="ECO:0000313" key="2">
    <source>
        <dbReference type="EMBL" id="KAK5949826.1"/>
    </source>
</evidence>
<reference evidence="2 3" key="1">
    <citation type="submission" date="2022-12" db="EMBL/GenBank/DDBJ databases">
        <title>Genomic features and morphological characterization of a novel Knufia sp. strain isolated from spacecraft assembly facility.</title>
        <authorList>
            <person name="Teixeira M."/>
            <person name="Chander A.M."/>
            <person name="Stajich J.E."/>
            <person name="Venkateswaran K."/>
        </authorList>
    </citation>
    <scope>NUCLEOTIDE SEQUENCE [LARGE SCALE GENOMIC DNA]</scope>
    <source>
        <strain evidence="2 3">FJI-L2-BK-P2</strain>
    </source>
</reference>
<dbReference type="Proteomes" id="UP001316803">
    <property type="component" value="Unassembled WGS sequence"/>
</dbReference>
<dbReference type="Pfam" id="PF13911">
    <property type="entry name" value="AhpC-TSA_2"/>
    <property type="match status" value="1"/>
</dbReference>
<organism evidence="2 3">
    <name type="scientific">Knufia fluminis</name>
    <dbReference type="NCBI Taxonomy" id="191047"/>
    <lineage>
        <taxon>Eukaryota</taxon>
        <taxon>Fungi</taxon>
        <taxon>Dikarya</taxon>
        <taxon>Ascomycota</taxon>
        <taxon>Pezizomycotina</taxon>
        <taxon>Eurotiomycetes</taxon>
        <taxon>Chaetothyriomycetidae</taxon>
        <taxon>Chaetothyriales</taxon>
        <taxon>Trichomeriaceae</taxon>
        <taxon>Knufia</taxon>
    </lineage>
</organism>
<dbReference type="InterPro" id="IPR036249">
    <property type="entry name" value="Thioredoxin-like_sf"/>
</dbReference>
<dbReference type="SUPFAM" id="SSF52833">
    <property type="entry name" value="Thioredoxin-like"/>
    <property type="match status" value="1"/>
</dbReference>
<protein>
    <submittedName>
        <fullName evidence="2">Uncharacterized protein</fullName>
    </submittedName>
</protein>